<proteinExistence type="inferred from homology"/>
<evidence type="ECO:0000313" key="5">
    <source>
        <dbReference type="Proteomes" id="UP000218896"/>
    </source>
</evidence>
<dbReference type="OrthoDB" id="9785276at2"/>
<sequence>MVQRYDALIVGGGPAGSTMARTLTQRGYRTLVVDKQTFPRDKTCAGWVTPAVLELLAINPDDYRRENIMQPIHRFRIGMMGQKAVENDHGSEPVSYGIRRCEFDHYLLERSGSDRAEGVKFKSLERTDDGEWCLNGEYQAPLVIGAGGHFCPVAATIGEGPGSHETSVTAKEVEFEMTPEQARHCRVREDTPELWFCRDLMGYAWVFRKDNFLNIGLGREDPDDLKQHLNSFVARMQAEERIPDDLPGKFKGHAYLLYDHAERPLVDDGILLIGDSAGLAYTQSGEGIRPAVESAFLAADVIQEAPDYRAASLQPYADRLRERFGTREVEHEGGGLDLPDWAKLRIAPALMKTHWFTRRVVTERWFLHEHVPALETAS</sequence>
<feature type="domain" description="FAD-binding" evidence="3">
    <location>
        <begin position="5"/>
        <end position="299"/>
    </location>
</feature>
<evidence type="ECO:0000313" key="4">
    <source>
        <dbReference type="EMBL" id="PAU81641.1"/>
    </source>
</evidence>
<accession>A0A2A2F7V5</accession>
<dbReference type="GO" id="GO:0071949">
    <property type="term" value="F:FAD binding"/>
    <property type="evidence" value="ECO:0007669"/>
    <property type="project" value="InterPro"/>
</dbReference>
<keyword evidence="5" id="KW-1185">Reference proteome</keyword>
<evidence type="ECO:0000259" key="3">
    <source>
        <dbReference type="Pfam" id="PF01494"/>
    </source>
</evidence>
<dbReference type="PANTHER" id="PTHR42685">
    <property type="entry name" value="GERANYLGERANYL DIPHOSPHATE REDUCTASE"/>
    <property type="match status" value="1"/>
</dbReference>
<dbReference type="PANTHER" id="PTHR42685:SF22">
    <property type="entry name" value="CONDITIONED MEDIUM FACTOR RECEPTOR 1"/>
    <property type="match status" value="1"/>
</dbReference>
<dbReference type="EMBL" id="NSKD01000001">
    <property type="protein sequence ID" value="PAU81641.1"/>
    <property type="molecule type" value="Genomic_DNA"/>
</dbReference>
<organism evidence="4 5">
    <name type="scientific">Halovibrio salipaludis</name>
    <dbReference type="NCBI Taxonomy" id="2032626"/>
    <lineage>
        <taxon>Bacteria</taxon>
        <taxon>Pseudomonadati</taxon>
        <taxon>Pseudomonadota</taxon>
        <taxon>Gammaproteobacteria</taxon>
        <taxon>Oceanospirillales</taxon>
        <taxon>Halomonadaceae</taxon>
        <taxon>Halovibrio</taxon>
    </lineage>
</organism>
<dbReference type="InterPro" id="IPR002938">
    <property type="entry name" value="FAD-bd"/>
</dbReference>
<dbReference type="PRINTS" id="PR00420">
    <property type="entry name" value="RNGMNOXGNASE"/>
</dbReference>
<evidence type="ECO:0000256" key="1">
    <source>
        <dbReference type="ARBA" id="ARBA00038079"/>
    </source>
</evidence>
<dbReference type="RefSeq" id="WP_095615747.1">
    <property type="nucleotide sequence ID" value="NZ_NSKD01000001.1"/>
</dbReference>
<dbReference type="Pfam" id="PF01494">
    <property type="entry name" value="FAD_binding_3"/>
    <property type="match status" value="1"/>
</dbReference>
<evidence type="ECO:0000256" key="2">
    <source>
        <dbReference type="ARBA" id="ARBA00040363"/>
    </source>
</evidence>
<gene>
    <name evidence="4" type="ORF">CK501_00370</name>
</gene>
<comment type="caution">
    <text evidence="4">The sequence shown here is derived from an EMBL/GenBank/DDBJ whole genome shotgun (WGS) entry which is preliminary data.</text>
</comment>
<dbReference type="Gene3D" id="3.50.50.60">
    <property type="entry name" value="FAD/NAD(P)-binding domain"/>
    <property type="match status" value="1"/>
</dbReference>
<dbReference type="AlphaFoldDB" id="A0A2A2F7V5"/>
<reference evidence="4 5" key="1">
    <citation type="submission" date="2017-08" db="EMBL/GenBank/DDBJ databases">
        <title>Halovibrio sewagensis sp. nov., isolated from wastewater of high salinity.</title>
        <authorList>
            <person name="Dong X."/>
            <person name="Zhang G."/>
        </authorList>
    </citation>
    <scope>NUCLEOTIDE SEQUENCE [LARGE SCALE GENOMIC DNA]</scope>
    <source>
        <strain evidence="4 5">YL5-2</strain>
    </source>
</reference>
<name>A0A2A2F7V5_9GAMM</name>
<dbReference type="SUPFAM" id="SSF51905">
    <property type="entry name" value="FAD/NAD(P)-binding domain"/>
    <property type="match status" value="1"/>
</dbReference>
<dbReference type="InterPro" id="IPR036188">
    <property type="entry name" value="FAD/NAD-bd_sf"/>
</dbReference>
<dbReference type="InterPro" id="IPR050407">
    <property type="entry name" value="Geranylgeranyl_reductase"/>
</dbReference>
<dbReference type="Proteomes" id="UP000218896">
    <property type="component" value="Unassembled WGS sequence"/>
</dbReference>
<comment type="similarity">
    <text evidence="1">Belongs to the CbrA family.</text>
</comment>
<protein>
    <recommendedName>
        <fullName evidence="2">Protein CbrA</fullName>
    </recommendedName>
</protein>